<proteinExistence type="predicted"/>
<reference evidence="1" key="1">
    <citation type="submission" date="2020-03" db="EMBL/GenBank/DDBJ databases">
        <authorList>
            <person name="Weist P."/>
        </authorList>
    </citation>
    <scope>NUCLEOTIDE SEQUENCE</scope>
</reference>
<dbReference type="EMBL" id="CADEAL010000306">
    <property type="protein sequence ID" value="CAB1418124.1"/>
    <property type="molecule type" value="Genomic_DNA"/>
</dbReference>
<organism evidence="1 2">
    <name type="scientific">Pleuronectes platessa</name>
    <name type="common">European plaice</name>
    <dbReference type="NCBI Taxonomy" id="8262"/>
    <lineage>
        <taxon>Eukaryota</taxon>
        <taxon>Metazoa</taxon>
        <taxon>Chordata</taxon>
        <taxon>Craniata</taxon>
        <taxon>Vertebrata</taxon>
        <taxon>Euteleostomi</taxon>
        <taxon>Actinopterygii</taxon>
        <taxon>Neopterygii</taxon>
        <taxon>Teleostei</taxon>
        <taxon>Neoteleostei</taxon>
        <taxon>Acanthomorphata</taxon>
        <taxon>Carangaria</taxon>
        <taxon>Pleuronectiformes</taxon>
        <taxon>Pleuronectoidei</taxon>
        <taxon>Pleuronectidae</taxon>
        <taxon>Pleuronectes</taxon>
    </lineage>
</organism>
<name>A0A9N7TU44_PLEPL</name>
<dbReference type="AlphaFoldDB" id="A0A9N7TU44"/>
<keyword evidence="2" id="KW-1185">Reference proteome</keyword>
<accession>A0A9N7TU44</accession>
<comment type="caution">
    <text evidence="1">The sequence shown here is derived from an EMBL/GenBank/DDBJ whole genome shotgun (WGS) entry which is preliminary data.</text>
</comment>
<evidence type="ECO:0000313" key="2">
    <source>
        <dbReference type="Proteomes" id="UP001153269"/>
    </source>
</evidence>
<protein>
    <submittedName>
        <fullName evidence="1">Uncharacterized protein</fullName>
    </submittedName>
</protein>
<evidence type="ECO:0000313" key="1">
    <source>
        <dbReference type="EMBL" id="CAB1418124.1"/>
    </source>
</evidence>
<gene>
    <name evidence="1" type="ORF">PLEPLA_LOCUS5946</name>
</gene>
<sequence>MFSLELLLRDQAHNQDPANGSDPVVIICIGYSQTGNHRKRPFENSLPNSGGERAEWCGNLRPFQALLHCSAFKQLTHWTLIPYRSGVTLKTECNQFQGAN</sequence>
<dbReference type="Proteomes" id="UP001153269">
    <property type="component" value="Unassembled WGS sequence"/>
</dbReference>